<reference evidence="3 4" key="1">
    <citation type="journal article" date="2009" name="Stand. Genomic Sci.">
        <title>Complete genome sequence of Desulfotomaculum acetoxidans type strain (5575).</title>
        <authorList>
            <person name="Spring S."/>
            <person name="Lapidus A."/>
            <person name="Schroder M."/>
            <person name="Gleim D."/>
            <person name="Sims D."/>
            <person name="Meincke L."/>
            <person name="Glavina Del Rio T."/>
            <person name="Tice H."/>
            <person name="Copeland A."/>
            <person name="Cheng J.F."/>
            <person name="Lucas S."/>
            <person name="Chen F."/>
            <person name="Nolan M."/>
            <person name="Bruce D."/>
            <person name="Goodwin L."/>
            <person name="Pitluck S."/>
            <person name="Ivanova N."/>
            <person name="Mavromatis K."/>
            <person name="Mikhailova N."/>
            <person name="Pati A."/>
            <person name="Chen A."/>
            <person name="Palaniappan K."/>
            <person name="Land M."/>
            <person name="Hauser L."/>
            <person name="Chang Y.J."/>
            <person name="Jeffries C.D."/>
            <person name="Chain P."/>
            <person name="Saunders E."/>
            <person name="Brettin T."/>
            <person name="Detter J.C."/>
            <person name="Goker M."/>
            <person name="Bristow J."/>
            <person name="Eisen J.A."/>
            <person name="Markowitz V."/>
            <person name="Hugenholtz P."/>
            <person name="Kyrpides N.C."/>
            <person name="Klenk H.P."/>
            <person name="Han C."/>
        </authorList>
    </citation>
    <scope>NUCLEOTIDE SEQUENCE [LARGE SCALE GENOMIC DNA]</scope>
    <source>
        <strain evidence="4">ATCC 49208 / DSM 771 / VKM B-1644</strain>
    </source>
</reference>
<dbReference type="KEGG" id="dae:Dtox_3033"/>
<dbReference type="InterPro" id="IPR003743">
    <property type="entry name" value="Zf-RING_7"/>
</dbReference>
<dbReference type="Proteomes" id="UP000002217">
    <property type="component" value="Chromosome"/>
</dbReference>
<organism evidence="3 4">
    <name type="scientific">Desulfofarcimen acetoxidans (strain ATCC 49208 / DSM 771 / KCTC 5769 / VKM B-1644 / 5575)</name>
    <name type="common">Desulfotomaculum acetoxidans</name>
    <dbReference type="NCBI Taxonomy" id="485916"/>
    <lineage>
        <taxon>Bacteria</taxon>
        <taxon>Bacillati</taxon>
        <taxon>Bacillota</taxon>
        <taxon>Clostridia</taxon>
        <taxon>Eubacteriales</taxon>
        <taxon>Peptococcaceae</taxon>
        <taxon>Desulfofarcimen</taxon>
    </lineage>
</organism>
<evidence type="ECO:0000259" key="2">
    <source>
        <dbReference type="Pfam" id="PF02591"/>
    </source>
</evidence>
<gene>
    <name evidence="3" type="ordered locus">Dtox_3033</name>
</gene>
<evidence type="ECO:0000313" key="4">
    <source>
        <dbReference type="Proteomes" id="UP000002217"/>
    </source>
</evidence>
<protein>
    <recommendedName>
        <fullName evidence="2">C4-type zinc ribbon domain-containing protein</fullName>
    </recommendedName>
</protein>
<dbReference type="HOGENOM" id="CLU_1154970_0_0_9"/>
<accession>C8W3J9</accession>
<evidence type="ECO:0000313" key="3">
    <source>
        <dbReference type="EMBL" id="ACV63785.1"/>
    </source>
</evidence>
<evidence type="ECO:0000256" key="1">
    <source>
        <dbReference type="SAM" id="Coils"/>
    </source>
</evidence>
<dbReference type="OrthoDB" id="9795058at2"/>
<dbReference type="EMBL" id="CP001720">
    <property type="protein sequence ID" value="ACV63785.1"/>
    <property type="molecule type" value="Genomic_DNA"/>
</dbReference>
<dbReference type="eggNOG" id="COG1579">
    <property type="taxonomic scope" value="Bacteria"/>
</dbReference>
<keyword evidence="4" id="KW-1185">Reference proteome</keyword>
<dbReference type="AlphaFoldDB" id="C8W3J9"/>
<sequence length="240" mass="28221">MTLQALWKIQELDMELVLLENQLNKDPVTDRLRELKELIINIQQELTIMKDDFDARKKEGNYLERKLFQLSSDLKVSDEKLYAEGNSDYKELSVQMEKLEELKRSFIQTEDIYLQQLEEKDRVKLEYKNLKQELFSLQEEFKSLHKEWQGKRYKLKARIKELVAQKLVLVKNVEEPLWLKFMGLKKKYPNPLSIVNNGICSGCHIGLSSGDAQKIKSEVILCSFCGRILCPEDSFDTRIV</sequence>
<feature type="coiled-coil region" evidence="1">
    <location>
        <begin position="82"/>
        <end position="147"/>
    </location>
</feature>
<dbReference type="Gene3D" id="1.10.287.1490">
    <property type="match status" value="1"/>
</dbReference>
<name>C8W3J9_DESAS</name>
<feature type="domain" description="C4-type zinc ribbon" evidence="2">
    <location>
        <begin position="200"/>
        <end position="229"/>
    </location>
</feature>
<dbReference type="STRING" id="485916.Dtox_3033"/>
<dbReference type="RefSeq" id="WP_015758477.1">
    <property type="nucleotide sequence ID" value="NC_013216.1"/>
</dbReference>
<proteinExistence type="predicted"/>
<keyword evidence="1" id="KW-0175">Coiled coil</keyword>
<dbReference type="Pfam" id="PF02591">
    <property type="entry name" value="Zn_ribbon_9"/>
    <property type="match status" value="1"/>
</dbReference>